<protein>
    <recommendedName>
        <fullName evidence="7">Autophagy-related protein 18</fullName>
    </recommendedName>
</protein>
<evidence type="ECO:0000313" key="5">
    <source>
        <dbReference type="EMBL" id="CAK0744174.1"/>
    </source>
</evidence>
<keyword evidence="2" id="KW-0853">WD repeat</keyword>
<comment type="similarity">
    <text evidence="4">Belongs to the WD repeat PROPPIN family.</text>
</comment>
<dbReference type="SMART" id="SM00320">
    <property type="entry name" value="WD40"/>
    <property type="match status" value="2"/>
</dbReference>
<name>A0AAV1HV37_9CHLO</name>
<gene>
    <name evidence="5" type="ORF">CVIRNUC_001527</name>
</gene>
<dbReference type="Pfam" id="PF21032">
    <property type="entry name" value="PROPPIN"/>
    <property type="match status" value="1"/>
</dbReference>
<dbReference type="InterPro" id="IPR015943">
    <property type="entry name" value="WD40/YVTN_repeat-like_dom_sf"/>
</dbReference>
<accession>A0AAV1HV37</accession>
<dbReference type="GO" id="GO:0034045">
    <property type="term" value="C:phagophore assembly site membrane"/>
    <property type="evidence" value="ECO:0007669"/>
    <property type="project" value="UniProtKB-SubCell"/>
</dbReference>
<dbReference type="InterPro" id="IPR001680">
    <property type="entry name" value="WD40_rpt"/>
</dbReference>
<dbReference type="InterPro" id="IPR036322">
    <property type="entry name" value="WD40_repeat_dom_sf"/>
</dbReference>
<reference evidence="5 6" key="1">
    <citation type="submission" date="2023-10" db="EMBL/GenBank/DDBJ databases">
        <authorList>
            <person name="Maclean D."/>
            <person name="Macfadyen A."/>
        </authorList>
    </citation>
    <scope>NUCLEOTIDE SEQUENCE [LARGE SCALE GENOMIC DNA]</scope>
</reference>
<keyword evidence="6" id="KW-1185">Reference proteome</keyword>
<comment type="caution">
    <text evidence="5">The sequence shown here is derived from an EMBL/GenBank/DDBJ whole genome shotgun (WGS) entry which is preliminary data.</text>
</comment>
<evidence type="ECO:0008006" key="7">
    <source>
        <dbReference type="Google" id="ProtNLM"/>
    </source>
</evidence>
<comment type="subcellular location">
    <subcellularLocation>
        <location evidence="1">Preautophagosomal structure membrane</location>
        <topology evidence="1">Peripheral membrane protein</topology>
    </subcellularLocation>
</comment>
<evidence type="ECO:0000256" key="3">
    <source>
        <dbReference type="ARBA" id="ARBA00022737"/>
    </source>
</evidence>
<dbReference type="PANTHER" id="PTHR11227">
    <property type="entry name" value="WD-REPEAT PROTEIN INTERACTING WITH PHOSPHOINOSIDES WIPI -RELATED"/>
    <property type="match status" value="1"/>
</dbReference>
<evidence type="ECO:0000313" key="6">
    <source>
        <dbReference type="Proteomes" id="UP001314263"/>
    </source>
</evidence>
<evidence type="ECO:0000256" key="4">
    <source>
        <dbReference type="ARBA" id="ARBA00025740"/>
    </source>
</evidence>
<dbReference type="AlphaFoldDB" id="A0AAV1HV37"/>
<dbReference type="SUPFAM" id="SSF50978">
    <property type="entry name" value="WD40 repeat-like"/>
    <property type="match status" value="1"/>
</dbReference>
<dbReference type="Proteomes" id="UP001314263">
    <property type="component" value="Unassembled WGS sequence"/>
</dbReference>
<sequence>MPLSNPPSGDLYYMNFNQDYTCLSIADSKGIKIWSLSTHKLCYVADIGAVSIAEMLECTSLMAFVGAGEQPALTPRKLTLMNTTIQSVIQDISFQTSILAVRLNRKRLVVILDQRVNIYALETLEKLCTLETAPNPKGVCALTNCPEPNLVALPASASSGTICIYNLLATGVNVLCEVEAHRTPVTVMAWNHDGSLLASASQKGTVIRVFRLPDVSKAFTFRRGTTTSTIHSLAFSPPSVKPSLLCAASAHGTVHLFHLEEAVGSPTAVRTASGLLANVIPSVSDAVEPPRSIITLRLPCQAVASICAIAPADGNRRGNKEWEGGSVTIIVATAQGILYEYAVHNLQGPQAPTCALEQECYLLRNPM</sequence>
<dbReference type="InterPro" id="IPR048720">
    <property type="entry name" value="PROPPIN"/>
</dbReference>
<evidence type="ECO:0000256" key="1">
    <source>
        <dbReference type="ARBA" id="ARBA00004623"/>
    </source>
</evidence>
<dbReference type="EMBL" id="CAUYUE010000002">
    <property type="protein sequence ID" value="CAK0744174.1"/>
    <property type="molecule type" value="Genomic_DNA"/>
</dbReference>
<organism evidence="5 6">
    <name type="scientific">Coccomyxa viridis</name>
    <dbReference type="NCBI Taxonomy" id="1274662"/>
    <lineage>
        <taxon>Eukaryota</taxon>
        <taxon>Viridiplantae</taxon>
        <taxon>Chlorophyta</taxon>
        <taxon>core chlorophytes</taxon>
        <taxon>Trebouxiophyceae</taxon>
        <taxon>Trebouxiophyceae incertae sedis</taxon>
        <taxon>Coccomyxaceae</taxon>
        <taxon>Coccomyxa</taxon>
    </lineage>
</organism>
<dbReference type="Gene3D" id="2.130.10.10">
    <property type="entry name" value="YVTN repeat-like/Quinoprotein amine dehydrogenase"/>
    <property type="match status" value="1"/>
</dbReference>
<evidence type="ECO:0000256" key="2">
    <source>
        <dbReference type="ARBA" id="ARBA00022574"/>
    </source>
</evidence>
<keyword evidence="3" id="KW-0677">Repeat</keyword>
<proteinExistence type="inferred from homology"/>